<dbReference type="GO" id="GO:0004040">
    <property type="term" value="F:amidase activity"/>
    <property type="evidence" value="ECO:0007669"/>
    <property type="project" value="UniProtKB-EC"/>
</dbReference>
<dbReference type="PANTHER" id="PTHR46072:SF11">
    <property type="entry name" value="AMIDASE-RELATED"/>
    <property type="match status" value="1"/>
</dbReference>
<dbReference type="InterPro" id="IPR020556">
    <property type="entry name" value="Amidase_CS"/>
</dbReference>
<accession>A0A1G4IZ90</accession>
<reference evidence="9" key="1">
    <citation type="submission" date="2016-03" db="EMBL/GenBank/DDBJ databases">
        <authorList>
            <person name="Devillers Hugo."/>
        </authorList>
    </citation>
    <scope>NUCLEOTIDE SEQUENCE [LARGE SCALE GENOMIC DNA]</scope>
</reference>
<comment type="similarity">
    <text evidence="2">Belongs to the amidase family.</text>
</comment>
<evidence type="ECO:0000313" key="9">
    <source>
        <dbReference type="Proteomes" id="UP000191144"/>
    </source>
</evidence>
<evidence type="ECO:0000256" key="2">
    <source>
        <dbReference type="ARBA" id="ARBA00009199"/>
    </source>
</evidence>
<name>A0A1G4IZ90_9SACH</name>
<dbReference type="Proteomes" id="UP000191144">
    <property type="component" value="Chromosome C"/>
</dbReference>
<feature type="binding site" evidence="6">
    <location>
        <position position="181"/>
    </location>
    <ligand>
        <name>substrate</name>
    </ligand>
</feature>
<feature type="active site" description="Charge relay system" evidence="5">
    <location>
        <position position="132"/>
    </location>
</feature>
<dbReference type="Gene3D" id="3.90.1300.10">
    <property type="entry name" value="Amidase signature (AS) domain"/>
    <property type="match status" value="1"/>
</dbReference>
<feature type="active site" description="Charge relay system" evidence="5">
    <location>
        <position position="207"/>
    </location>
</feature>
<comment type="catalytic activity">
    <reaction evidence="1">
        <text>a monocarboxylic acid amide + H2O = a monocarboxylate + NH4(+)</text>
        <dbReference type="Rhea" id="RHEA:12020"/>
        <dbReference type="ChEBI" id="CHEBI:15377"/>
        <dbReference type="ChEBI" id="CHEBI:28938"/>
        <dbReference type="ChEBI" id="CHEBI:35757"/>
        <dbReference type="ChEBI" id="CHEBI:83628"/>
        <dbReference type="EC" id="3.5.1.4"/>
    </reaction>
</comment>
<keyword evidence="4" id="KW-0378">Hydrolase</keyword>
<keyword evidence="9" id="KW-1185">Reference proteome</keyword>
<protein>
    <recommendedName>
        <fullName evidence="3">amidase</fullName>
        <ecNumber evidence="3">3.5.1.4</ecNumber>
    </recommendedName>
</protein>
<feature type="active site" description="Acyl-ester intermediate" evidence="5">
    <location>
        <position position="231"/>
    </location>
</feature>
<evidence type="ECO:0000256" key="4">
    <source>
        <dbReference type="ARBA" id="ARBA00022801"/>
    </source>
</evidence>
<dbReference type="EMBL" id="LT598479">
    <property type="protein sequence ID" value="SCU82294.1"/>
    <property type="molecule type" value="Genomic_DNA"/>
</dbReference>
<dbReference type="InterPro" id="IPR036928">
    <property type="entry name" value="AS_sf"/>
</dbReference>
<dbReference type="OrthoDB" id="6428749at2759"/>
<evidence type="ECO:0000256" key="6">
    <source>
        <dbReference type="PIRSR" id="PIRSR001221-2"/>
    </source>
</evidence>
<dbReference type="AlphaFoldDB" id="A0A1G4IZ90"/>
<gene>
    <name evidence="8" type="ORF">LAME_0C00518G</name>
</gene>
<feature type="binding site" evidence="6">
    <location>
        <begin position="228"/>
        <end position="231"/>
    </location>
    <ligand>
        <name>substrate</name>
    </ligand>
</feature>
<dbReference type="PIRSF" id="PIRSF001221">
    <property type="entry name" value="Amidase_fungi"/>
    <property type="match status" value="1"/>
</dbReference>
<dbReference type="SUPFAM" id="SSF75304">
    <property type="entry name" value="Amidase signature (AS) enzymes"/>
    <property type="match status" value="1"/>
</dbReference>
<dbReference type="EC" id="3.5.1.4" evidence="3"/>
<evidence type="ECO:0000256" key="3">
    <source>
        <dbReference type="ARBA" id="ARBA00012922"/>
    </source>
</evidence>
<sequence length="551" mass="61363">MKQWEINATEKRTKTLSCIPNDWIKPNLSQDMANRGYKNTCEYLDRILPNDEVMITCLDATALAEKIASKNLTSYQVCYAFCHRAALAHQILNCCIEVFFDEALETARRLDSYYATTGKLKGPLHGVPFSLKDQVNLPGIETTIGYISKIGNKANKMSLLAEVLQEHGAVFFVKTAVPTAMLASETVSSLHGRTLNALNISFSSGGSSGGEGSLIAAKGSPLGVGTDIGGSIRIPAAFQGLYGLRPSHGRIPYMDVTNSYEGQELIPSVLGPISSSLRDLELFTKMIIDNELWNRDPQVVPVPWRDASELKSQKLRFGLMTWDGLVMPHPPILRALKETRNDLIRSGHEVVDWTFSNSEELVDVGEQVYAADFYEEVQELLNKTGEPVSDYMDIARRAILTKGHLGKPLTVNEWWEVSLKIRKLKQQYLEKWQSTRSLTSDGKPIDAIICPVWPSASFCDGEVEFGCENYTVPFNVLDYACVVFPVAQTDNKKDKTEEGHIPVNPADKKMQDYYNAQKFEKMPVCLQIVCKRLEEEKALAITSVVESCLSA</sequence>
<dbReference type="PROSITE" id="PS00571">
    <property type="entry name" value="AMIDASES"/>
    <property type="match status" value="1"/>
</dbReference>
<feature type="binding site" evidence="6">
    <location>
        <position position="207"/>
    </location>
    <ligand>
        <name>substrate</name>
    </ligand>
</feature>
<evidence type="ECO:0000259" key="7">
    <source>
        <dbReference type="Pfam" id="PF01425"/>
    </source>
</evidence>
<proteinExistence type="inferred from homology"/>
<evidence type="ECO:0000313" key="8">
    <source>
        <dbReference type="EMBL" id="SCU82294.1"/>
    </source>
</evidence>
<dbReference type="InterPro" id="IPR023631">
    <property type="entry name" value="Amidase_dom"/>
</dbReference>
<dbReference type="Pfam" id="PF01425">
    <property type="entry name" value="Amidase"/>
    <property type="match status" value="1"/>
</dbReference>
<evidence type="ECO:0000256" key="1">
    <source>
        <dbReference type="ARBA" id="ARBA00001311"/>
    </source>
</evidence>
<evidence type="ECO:0000256" key="5">
    <source>
        <dbReference type="PIRSR" id="PIRSR001221-1"/>
    </source>
</evidence>
<dbReference type="PANTHER" id="PTHR46072">
    <property type="entry name" value="AMIDASE-RELATED-RELATED"/>
    <property type="match status" value="1"/>
</dbReference>
<feature type="domain" description="Amidase" evidence="7">
    <location>
        <begin position="79"/>
        <end position="538"/>
    </location>
</feature>
<organism evidence="8 9">
    <name type="scientific">Lachancea meyersii CBS 8951</name>
    <dbReference type="NCBI Taxonomy" id="1266667"/>
    <lineage>
        <taxon>Eukaryota</taxon>
        <taxon>Fungi</taxon>
        <taxon>Dikarya</taxon>
        <taxon>Ascomycota</taxon>
        <taxon>Saccharomycotina</taxon>
        <taxon>Saccharomycetes</taxon>
        <taxon>Saccharomycetales</taxon>
        <taxon>Saccharomycetaceae</taxon>
        <taxon>Lachancea</taxon>
    </lineage>
</organism>